<evidence type="ECO:0000313" key="1">
    <source>
        <dbReference type="EMBL" id="MBK0397493.1"/>
    </source>
</evidence>
<keyword evidence="2" id="KW-1185">Reference proteome</keyword>
<accession>A0ABS1BW28</accession>
<protein>
    <submittedName>
        <fullName evidence="1">Phage GP46 family protein</fullName>
    </submittedName>
</protein>
<gene>
    <name evidence="1" type="ORF">JDW22_13170</name>
</gene>
<dbReference type="Proteomes" id="UP000614058">
    <property type="component" value="Unassembled WGS sequence"/>
</dbReference>
<comment type="caution">
    <text evidence="1">The sequence shown here is derived from an EMBL/GenBank/DDBJ whole genome shotgun (WGS) entry which is preliminary data.</text>
</comment>
<name>A0ABS1BW28_9NEIS</name>
<evidence type="ECO:0000313" key="2">
    <source>
        <dbReference type="Proteomes" id="UP000614058"/>
    </source>
</evidence>
<dbReference type="EMBL" id="JAEHNZ010000006">
    <property type="protein sequence ID" value="MBK0397493.1"/>
    <property type="molecule type" value="Genomic_DNA"/>
</dbReference>
<dbReference type="Pfam" id="PF07409">
    <property type="entry name" value="GP46"/>
    <property type="match status" value="1"/>
</dbReference>
<sequence length="115" mass="12973">MDKELNPLTGDYTGRAVKNLQNAVYIRLRTPLGTWWADKSIGSLLHLLQREKDVARVGLLAEQYAMEALQPIVDDGRAERISVNAAQLHNGWLLLHIRVETAQGGFDYDHRVPIV</sequence>
<dbReference type="RefSeq" id="WP_200523433.1">
    <property type="nucleotide sequence ID" value="NZ_JAEHNZ010000006.1"/>
</dbReference>
<dbReference type="InterPro" id="IPR010877">
    <property type="entry name" value="Phage_Mu_Gp46"/>
</dbReference>
<proteinExistence type="predicted"/>
<organism evidence="1 2">
    <name type="scientific">Kingella bonacorsii</name>
    <dbReference type="NCBI Taxonomy" id="2796361"/>
    <lineage>
        <taxon>Bacteria</taxon>
        <taxon>Pseudomonadati</taxon>
        <taxon>Pseudomonadota</taxon>
        <taxon>Betaproteobacteria</taxon>
        <taxon>Neisseriales</taxon>
        <taxon>Neisseriaceae</taxon>
        <taxon>Kingella</taxon>
    </lineage>
</organism>
<reference evidence="1 2" key="1">
    <citation type="journal article" date="2021" name="Pathogens">
        <title>Isolation and Characterization of Kingella bonacorsii sp. nov., A Novel Kingella Species Detected in a Stable Periodontitis Subject.</title>
        <authorList>
            <person name="Antezack A."/>
            <person name="Boxberger M."/>
            <person name="Rolland C."/>
            <person name="Monnet-Corti V."/>
            <person name="La Scola B."/>
        </authorList>
    </citation>
    <scope>NUCLEOTIDE SEQUENCE [LARGE SCALE GENOMIC DNA]</scope>
    <source>
        <strain evidence="1 2">Marseille-Q4569</strain>
    </source>
</reference>